<dbReference type="Pfam" id="PF13556">
    <property type="entry name" value="HTH_30"/>
    <property type="match status" value="1"/>
</dbReference>
<dbReference type="InterPro" id="IPR051448">
    <property type="entry name" value="CdaR-like_regulators"/>
</dbReference>
<dbReference type="PANTHER" id="PTHR33744">
    <property type="entry name" value="CARBOHYDRATE DIACID REGULATOR"/>
    <property type="match status" value="1"/>
</dbReference>
<keyword evidence="5" id="KW-1185">Reference proteome</keyword>
<dbReference type="EMBL" id="FQZY01000023">
    <property type="protein sequence ID" value="SHJ95999.1"/>
    <property type="molecule type" value="Genomic_DNA"/>
</dbReference>
<sequence>MTDQEKLQKALDDLRSATGLDLHLNAEDSRDPEQTLSQLRQLSSAYKEKYNRDFFLQSILGEAVSRPEIDARASRFHIDAHGERRLFLIASRNVMDENFIELLKNLFPSSHKYFIVRMDGQRIVLISPCKAPGTDDAELTARTVVDTISSELMTSVQVAYSNLFSHLSDSAEAYSQTRLAIQIGRVFYPEYAVIPYNRLGIGGLIYRLPPALCENFLREVFGVNPFDALDEELLTTVSRFFQNNLNIAETARQLHMHRNTLIYRIEHIQKMTGLDIRIFEDALTFKLATMVINYLHAKKENSYE</sequence>
<dbReference type="InterPro" id="IPR041522">
    <property type="entry name" value="CdaR_GGDEF"/>
</dbReference>
<protein>
    <submittedName>
        <fullName evidence="4">Carbohydrate diacid regulator</fullName>
    </submittedName>
</protein>
<proteinExistence type="inferred from homology"/>
<evidence type="ECO:0000259" key="3">
    <source>
        <dbReference type="Pfam" id="PF17853"/>
    </source>
</evidence>
<dbReference type="Proteomes" id="UP000184301">
    <property type="component" value="Unassembled WGS sequence"/>
</dbReference>
<feature type="domain" description="CdaR GGDEF-like" evidence="3">
    <location>
        <begin position="65"/>
        <end position="183"/>
    </location>
</feature>
<evidence type="ECO:0000259" key="2">
    <source>
        <dbReference type="Pfam" id="PF13556"/>
    </source>
</evidence>
<dbReference type="Pfam" id="PF17853">
    <property type="entry name" value="GGDEF_2"/>
    <property type="match status" value="1"/>
</dbReference>
<feature type="domain" description="PucR C-terminal helix-turn-helix" evidence="2">
    <location>
        <begin position="233"/>
        <end position="289"/>
    </location>
</feature>
<dbReference type="PANTHER" id="PTHR33744:SF15">
    <property type="entry name" value="CARBOHYDRATE DIACID REGULATOR"/>
    <property type="match status" value="1"/>
</dbReference>
<reference evidence="4 5" key="1">
    <citation type="submission" date="2016-11" db="EMBL/GenBank/DDBJ databases">
        <authorList>
            <person name="Jaros S."/>
            <person name="Januszkiewicz K."/>
            <person name="Wedrychowicz H."/>
        </authorList>
    </citation>
    <scope>NUCLEOTIDE SEQUENCE [LARGE SCALE GENOMIC DNA]</scope>
    <source>
        <strain evidence="4 5">DSM 15480</strain>
    </source>
</reference>
<dbReference type="InterPro" id="IPR042070">
    <property type="entry name" value="PucR_C-HTH_sf"/>
</dbReference>
<evidence type="ECO:0000313" key="4">
    <source>
        <dbReference type="EMBL" id="SHJ95999.1"/>
    </source>
</evidence>
<comment type="similarity">
    <text evidence="1">Belongs to the CdaR family.</text>
</comment>
<dbReference type="InterPro" id="IPR025736">
    <property type="entry name" value="PucR_C-HTH_dom"/>
</dbReference>
<dbReference type="STRING" id="1121950.SAMN02745243_01841"/>
<name>A0A1M6NJZ8_9FIRM</name>
<dbReference type="InterPro" id="IPR009057">
    <property type="entry name" value="Homeodomain-like_sf"/>
</dbReference>
<accession>A0A1M6NJZ8</accession>
<organism evidence="4 5">
    <name type="scientific">Hespellia stercorisuis DSM 15480</name>
    <dbReference type="NCBI Taxonomy" id="1121950"/>
    <lineage>
        <taxon>Bacteria</taxon>
        <taxon>Bacillati</taxon>
        <taxon>Bacillota</taxon>
        <taxon>Clostridia</taxon>
        <taxon>Lachnospirales</taxon>
        <taxon>Lachnospiraceae</taxon>
        <taxon>Hespellia</taxon>
    </lineage>
</organism>
<gene>
    <name evidence="4" type="ORF">SAMN02745243_01841</name>
</gene>
<evidence type="ECO:0000256" key="1">
    <source>
        <dbReference type="ARBA" id="ARBA00006754"/>
    </source>
</evidence>
<dbReference type="OrthoDB" id="9792148at2"/>
<dbReference type="AlphaFoldDB" id="A0A1M6NJZ8"/>
<dbReference type="RefSeq" id="WP_073108927.1">
    <property type="nucleotide sequence ID" value="NZ_FQZY01000023.1"/>
</dbReference>
<dbReference type="Gene3D" id="1.10.10.2840">
    <property type="entry name" value="PucR C-terminal helix-turn-helix domain"/>
    <property type="match status" value="1"/>
</dbReference>
<evidence type="ECO:0000313" key="5">
    <source>
        <dbReference type="Proteomes" id="UP000184301"/>
    </source>
</evidence>
<dbReference type="SUPFAM" id="SSF46689">
    <property type="entry name" value="Homeodomain-like"/>
    <property type="match status" value="1"/>
</dbReference>